<sequence>MYSDILILNRLTQGPAHGYEIKKRVELATGQAINNNTLYPALRRFEQQGAIERVAAETDPGRPPRTIYAITDTGRDQLHALLHDTDPAVLADNAEFEIRVAYFELIDVGTRRAIIAARRQAVEHMVDLHQKAFMGTGRVWARRVVDHNLKAYRLELTWLDELAAAAEEPPDG</sequence>
<dbReference type="Gene3D" id="1.10.10.10">
    <property type="entry name" value="Winged helix-like DNA-binding domain superfamily/Winged helix DNA-binding domain"/>
    <property type="match status" value="1"/>
</dbReference>
<dbReference type="AlphaFoldDB" id="A0A8J3UEQ8"/>
<feature type="domain" description="Transcription regulator PadR N-terminal" evidence="1">
    <location>
        <begin position="7"/>
        <end position="79"/>
    </location>
</feature>
<dbReference type="EMBL" id="BOOQ01000002">
    <property type="protein sequence ID" value="GII44203.1"/>
    <property type="molecule type" value="Genomic_DNA"/>
</dbReference>
<evidence type="ECO:0000313" key="3">
    <source>
        <dbReference type="Proteomes" id="UP000644610"/>
    </source>
</evidence>
<dbReference type="Pfam" id="PF03551">
    <property type="entry name" value="PadR"/>
    <property type="match status" value="1"/>
</dbReference>
<proteinExistence type="predicted"/>
<accession>A0A8J3UEQ8</accession>
<evidence type="ECO:0000313" key="2">
    <source>
        <dbReference type="EMBL" id="GII44203.1"/>
    </source>
</evidence>
<organism evidence="2 3">
    <name type="scientific">Planotetraspora silvatica</name>
    <dbReference type="NCBI Taxonomy" id="234614"/>
    <lineage>
        <taxon>Bacteria</taxon>
        <taxon>Bacillati</taxon>
        <taxon>Actinomycetota</taxon>
        <taxon>Actinomycetes</taxon>
        <taxon>Streptosporangiales</taxon>
        <taxon>Streptosporangiaceae</taxon>
        <taxon>Planotetraspora</taxon>
    </lineage>
</organism>
<dbReference type="InterPro" id="IPR036390">
    <property type="entry name" value="WH_DNA-bd_sf"/>
</dbReference>
<dbReference type="InterPro" id="IPR036388">
    <property type="entry name" value="WH-like_DNA-bd_sf"/>
</dbReference>
<protein>
    <recommendedName>
        <fullName evidence="1">Transcription regulator PadR N-terminal domain-containing protein</fullName>
    </recommendedName>
</protein>
<dbReference type="InterPro" id="IPR005149">
    <property type="entry name" value="Tscrpt_reg_PadR_N"/>
</dbReference>
<dbReference type="SUPFAM" id="SSF46785">
    <property type="entry name" value="Winged helix' DNA-binding domain"/>
    <property type="match status" value="1"/>
</dbReference>
<evidence type="ECO:0000259" key="1">
    <source>
        <dbReference type="Pfam" id="PF03551"/>
    </source>
</evidence>
<dbReference type="Proteomes" id="UP000644610">
    <property type="component" value="Unassembled WGS sequence"/>
</dbReference>
<dbReference type="PANTHER" id="PTHR43252:SF6">
    <property type="entry name" value="NEGATIVE TRANSCRIPTION REGULATOR PADR"/>
    <property type="match status" value="1"/>
</dbReference>
<comment type="caution">
    <text evidence="2">The sequence shown here is derived from an EMBL/GenBank/DDBJ whole genome shotgun (WGS) entry which is preliminary data.</text>
</comment>
<dbReference type="RefSeq" id="WP_203971490.1">
    <property type="nucleotide sequence ID" value="NZ_BAAAKY010000005.1"/>
</dbReference>
<reference evidence="2" key="1">
    <citation type="submission" date="2021-01" db="EMBL/GenBank/DDBJ databases">
        <title>Whole genome shotgun sequence of Planotetraspora silvatica NBRC 100141.</title>
        <authorList>
            <person name="Komaki H."/>
            <person name="Tamura T."/>
        </authorList>
    </citation>
    <scope>NUCLEOTIDE SEQUENCE</scope>
    <source>
        <strain evidence="2">NBRC 100141</strain>
    </source>
</reference>
<keyword evidence="3" id="KW-1185">Reference proteome</keyword>
<dbReference type="PANTHER" id="PTHR43252">
    <property type="entry name" value="TRANSCRIPTIONAL REGULATOR YQJI"/>
    <property type="match status" value="1"/>
</dbReference>
<gene>
    <name evidence="2" type="ORF">Psi02_06270</name>
</gene>
<name>A0A8J3UEQ8_9ACTN</name>